<dbReference type="Pfam" id="PF01546">
    <property type="entry name" value="Peptidase_M20"/>
    <property type="match status" value="1"/>
</dbReference>
<evidence type="ECO:0000256" key="1">
    <source>
        <dbReference type="ARBA" id="ARBA00022723"/>
    </source>
</evidence>
<accession>A0A9D1R2W4</accession>
<dbReference type="InterPro" id="IPR002933">
    <property type="entry name" value="Peptidase_M20"/>
</dbReference>
<dbReference type="Proteomes" id="UP000824265">
    <property type="component" value="Unassembled WGS sequence"/>
</dbReference>
<gene>
    <name evidence="3" type="ORF">H9742_00445</name>
</gene>
<dbReference type="GO" id="GO:0006526">
    <property type="term" value="P:L-arginine biosynthetic process"/>
    <property type="evidence" value="ECO:0007669"/>
    <property type="project" value="TreeGrafter"/>
</dbReference>
<reference evidence="3" key="2">
    <citation type="submission" date="2021-04" db="EMBL/GenBank/DDBJ databases">
        <authorList>
            <person name="Gilroy R."/>
        </authorList>
    </citation>
    <scope>NUCLEOTIDE SEQUENCE</scope>
    <source>
        <strain evidence="3">CHK195-6426</strain>
    </source>
</reference>
<dbReference type="PANTHER" id="PTHR43808">
    <property type="entry name" value="ACETYLORNITHINE DEACETYLASE"/>
    <property type="match status" value="1"/>
</dbReference>
<dbReference type="GO" id="GO:0008777">
    <property type="term" value="F:acetylornithine deacetylase activity"/>
    <property type="evidence" value="ECO:0007669"/>
    <property type="project" value="TreeGrafter"/>
</dbReference>
<keyword evidence="2" id="KW-0378">Hydrolase</keyword>
<reference evidence="3" key="1">
    <citation type="journal article" date="2021" name="PeerJ">
        <title>Extensive microbial diversity within the chicken gut microbiome revealed by metagenomics and culture.</title>
        <authorList>
            <person name="Gilroy R."/>
            <person name="Ravi A."/>
            <person name="Getino M."/>
            <person name="Pursley I."/>
            <person name="Horton D.L."/>
            <person name="Alikhan N.F."/>
            <person name="Baker D."/>
            <person name="Gharbi K."/>
            <person name="Hall N."/>
            <person name="Watson M."/>
            <person name="Adriaenssens E.M."/>
            <person name="Foster-Nyarko E."/>
            <person name="Jarju S."/>
            <person name="Secka A."/>
            <person name="Antonio M."/>
            <person name="Oren A."/>
            <person name="Chaudhuri R.R."/>
            <person name="La Ragione R."/>
            <person name="Hildebrand F."/>
            <person name="Pallen M.J."/>
        </authorList>
    </citation>
    <scope>NUCLEOTIDE SEQUENCE</scope>
    <source>
        <strain evidence="3">CHK195-6426</strain>
    </source>
</reference>
<dbReference type="GO" id="GO:0046872">
    <property type="term" value="F:metal ion binding"/>
    <property type="evidence" value="ECO:0007669"/>
    <property type="project" value="UniProtKB-KW"/>
</dbReference>
<name>A0A9D1R2W4_9FIRM</name>
<comment type="caution">
    <text evidence="3">The sequence shown here is derived from an EMBL/GenBank/DDBJ whole genome shotgun (WGS) entry which is preliminary data.</text>
</comment>
<dbReference type="EMBL" id="DXGH01000003">
    <property type="protein sequence ID" value="HIW79990.1"/>
    <property type="molecule type" value="Genomic_DNA"/>
</dbReference>
<evidence type="ECO:0000313" key="4">
    <source>
        <dbReference type="Proteomes" id="UP000824265"/>
    </source>
</evidence>
<protein>
    <submittedName>
        <fullName evidence="3">M20/M25/M40 family metallo-hydrolase</fullName>
    </submittedName>
</protein>
<evidence type="ECO:0000256" key="2">
    <source>
        <dbReference type="ARBA" id="ARBA00022801"/>
    </source>
</evidence>
<dbReference type="SUPFAM" id="SSF55031">
    <property type="entry name" value="Bacterial exopeptidase dimerisation domain"/>
    <property type="match status" value="1"/>
</dbReference>
<proteinExistence type="predicted"/>
<feature type="non-terminal residue" evidence="3">
    <location>
        <position position="324"/>
    </location>
</feature>
<dbReference type="InterPro" id="IPR036264">
    <property type="entry name" value="Bact_exopeptidase_dim_dom"/>
</dbReference>
<dbReference type="PANTHER" id="PTHR43808:SF31">
    <property type="entry name" value="N-ACETYL-L-CITRULLINE DEACETYLASE"/>
    <property type="match status" value="1"/>
</dbReference>
<sequence length="324" mass="36184">MEDWIARHKAEMIEDIKSLVEIPSVAKAREKTSSAEDFPFGRECKRAGERMRQMAEKYGFWTEDCGGRCVRIQYEKAEGLSPDRIEIWNHLDVVPEGEGWVYPPYECTLKGDFLIGRGVSDNKGPAVAVLYALRYLRERGIRLHYQLSQVCGLSEETGMEDAAWYVKQYGSPKLAVVSDCRFPLCYGEKGRCRMKFFYEGELPHIEAIGAGLVSNSVADTARLVLRGQQESFPAKGLGEKAAWGELSGNMTVKYRDGKLHLTAKGIGGHAAAPEKCVNPIGILSDFVEREESLLLTKEERSFFGFLKKSCSDGYGQGLDIAVED</sequence>
<dbReference type="InterPro" id="IPR050072">
    <property type="entry name" value="Peptidase_M20A"/>
</dbReference>
<keyword evidence="1" id="KW-0479">Metal-binding</keyword>
<organism evidence="3 4">
    <name type="scientific">Candidatus Acetatifactor stercoripullorum</name>
    <dbReference type="NCBI Taxonomy" id="2838414"/>
    <lineage>
        <taxon>Bacteria</taxon>
        <taxon>Bacillati</taxon>
        <taxon>Bacillota</taxon>
        <taxon>Clostridia</taxon>
        <taxon>Lachnospirales</taxon>
        <taxon>Lachnospiraceae</taxon>
        <taxon>Acetatifactor</taxon>
    </lineage>
</organism>
<dbReference type="Gene3D" id="3.40.630.10">
    <property type="entry name" value="Zn peptidases"/>
    <property type="match status" value="1"/>
</dbReference>
<dbReference type="AlphaFoldDB" id="A0A9D1R2W4"/>
<dbReference type="Gene3D" id="3.30.70.360">
    <property type="match status" value="1"/>
</dbReference>
<dbReference type="SUPFAM" id="SSF53187">
    <property type="entry name" value="Zn-dependent exopeptidases"/>
    <property type="match status" value="1"/>
</dbReference>
<evidence type="ECO:0000313" key="3">
    <source>
        <dbReference type="EMBL" id="HIW79990.1"/>
    </source>
</evidence>